<dbReference type="Proteomes" id="UP000640509">
    <property type="component" value="Unassembled WGS sequence"/>
</dbReference>
<dbReference type="Gene3D" id="3.40.50.720">
    <property type="entry name" value="NAD(P)-binding Rossmann-like Domain"/>
    <property type="match status" value="1"/>
</dbReference>
<evidence type="ECO:0000256" key="1">
    <source>
        <dbReference type="ARBA" id="ARBA00006484"/>
    </source>
</evidence>
<dbReference type="RefSeq" id="WP_188716284.1">
    <property type="nucleotide sequence ID" value="NZ_BMIV01000014.1"/>
</dbReference>
<dbReference type="SUPFAM" id="SSF51735">
    <property type="entry name" value="NAD(P)-binding Rossmann-fold domains"/>
    <property type="match status" value="1"/>
</dbReference>
<dbReference type="Pfam" id="PF13561">
    <property type="entry name" value="adh_short_C2"/>
    <property type="match status" value="1"/>
</dbReference>
<comment type="similarity">
    <text evidence="1">Belongs to the short-chain dehydrogenases/reductases (SDR) family.</text>
</comment>
<dbReference type="InterPro" id="IPR036291">
    <property type="entry name" value="NAD(P)-bd_dom_sf"/>
</dbReference>
<dbReference type="EMBL" id="BMIV01000014">
    <property type="protein sequence ID" value="GGF76425.1"/>
    <property type="molecule type" value="Genomic_DNA"/>
</dbReference>
<gene>
    <name evidence="2" type="ORF">GCM10011402_31500</name>
</gene>
<dbReference type="PANTHER" id="PTHR42760">
    <property type="entry name" value="SHORT-CHAIN DEHYDROGENASES/REDUCTASES FAMILY MEMBER"/>
    <property type="match status" value="1"/>
</dbReference>
<dbReference type="InterPro" id="IPR020904">
    <property type="entry name" value="Sc_DH/Rdtase_CS"/>
</dbReference>
<dbReference type="InterPro" id="IPR002347">
    <property type="entry name" value="SDR_fam"/>
</dbReference>
<accession>A0ABQ1VKT2</accession>
<dbReference type="PRINTS" id="PR00081">
    <property type="entry name" value="GDHRDH"/>
</dbReference>
<dbReference type="PRINTS" id="PR00080">
    <property type="entry name" value="SDRFAMILY"/>
</dbReference>
<organism evidence="2 3">
    <name type="scientific">Paracoccus acridae</name>
    <dbReference type="NCBI Taxonomy" id="1795310"/>
    <lineage>
        <taxon>Bacteria</taxon>
        <taxon>Pseudomonadati</taxon>
        <taxon>Pseudomonadota</taxon>
        <taxon>Alphaproteobacteria</taxon>
        <taxon>Rhodobacterales</taxon>
        <taxon>Paracoccaceae</taxon>
        <taxon>Paracoccus</taxon>
    </lineage>
</organism>
<comment type="caution">
    <text evidence="2">The sequence shown here is derived from an EMBL/GenBank/DDBJ whole genome shotgun (WGS) entry which is preliminary data.</text>
</comment>
<proteinExistence type="inferred from homology"/>
<keyword evidence="3" id="KW-1185">Reference proteome</keyword>
<evidence type="ECO:0000313" key="3">
    <source>
        <dbReference type="Proteomes" id="UP000640509"/>
    </source>
</evidence>
<reference evidence="3" key="1">
    <citation type="journal article" date="2019" name="Int. J. Syst. Evol. Microbiol.">
        <title>The Global Catalogue of Microorganisms (GCM) 10K type strain sequencing project: providing services to taxonomists for standard genome sequencing and annotation.</title>
        <authorList>
            <consortium name="The Broad Institute Genomics Platform"/>
            <consortium name="The Broad Institute Genome Sequencing Center for Infectious Disease"/>
            <person name="Wu L."/>
            <person name="Ma J."/>
        </authorList>
    </citation>
    <scope>NUCLEOTIDE SEQUENCE [LARGE SCALE GENOMIC DNA]</scope>
    <source>
        <strain evidence="3">CGMCC 1.15419</strain>
    </source>
</reference>
<evidence type="ECO:0000313" key="2">
    <source>
        <dbReference type="EMBL" id="GGF76425.1"/>
    </source>
</evidence>
<sequence length="235" mass="24782">MNDIDLRDRVAIITGGCGGIGAAVRARFQKSGATVLSWDLATTADSQVDCTDEMSIEQALQDALSKHRRIDILVNAAGITGPTLPIQDYSLADWRRTVDINLTGTFLCCRAVVPSMRSQNSGRIVNLASTAGKEGNAAMTAYSAAKGGVIAMTKSLAKELADTDVRVNAVAPAMIETDLISQMAPKVRSAMIAKIPLGRLGRPDEVASLIAWLSSDECSFSTGAVFDLSGGRATY</sequence>
<name>A0ABQ1VKT2_9RHOB</name>
<protein>
    <submittedName>
        <fullName evidence="2">Oxidoreductase</fullName>
    </submittedName>
</protein>
<dbReference type="PANTHER" id="PTHR42760:SF129">
    <property type="entry name" value="OXIDOREDUCTASE"/>
    <property type="match status" value="1"/>
</dbReference>
<dbReference type="PROSITE" id="PS00061">
    <property type="entry name" value="ADH_SHORT"/>
    <property type="match status" value="1"/>
</dbReference>